<comment type="caution">
    <text evidence="1">The sequence shown here is derived from an EMBL/GenBank/DDBJ whole genome shotgun (WGS) entry which is preliminary data.</text>
</comment>
<reference evidence="1" key="1">
    <citation type="submission" date="2023-07" db="EMBL/GenBank/DDBJ databases">
        <title>Two novel species in the genus Flavivirga.</title>
        <authorList>
            <person name="Kwon K."/>
        </authorList>
    </citation>
    <scope>NUCLEOTIDE SEQUENCE</scope>
    <source>
        <strain evidence="1">KCTC 52353</strain>
    </source>
</reference>
<keyword evidence="2" id="KW-1185">Reference proteome</keyword>
<proteinExistence type="predicted"/>
<name>A0ABT8WBS5_9FLAO</name>
<protein>
    <submittedName>
        <fullName evidence="1">DUF2589 domain-containing protein</fullName>
    </submittedName>
</protein>
<dbReference type="RefSeq" id="WP_303278196.1">
    <property type="nucleotide sequence ID" value="NZ_JAUOEK010000120.1"/>
</dbReference>
<dbReference type="EMBL" id="JAUOEK010000120">
    <property type="protein sequence ID" value="MDO5970508.1"/>
    <property type="molecule type" value="Genomic_DNA"/>
</dbReference>
<dbReference type="Pfam" id="PF11655">
    <property type="entry name" value="DUF2589"/>
    <property type="match status" value="1"/>
</dbReference>
<sequence>MSTKKNTGQTLTDIAKGVQYSVNAAQDVVEKFYIGLLDRYFDDDNNPITMAMNISEGVTIDVPLITLVTPTGLELEELEVDMSLRVDGVETKQEVTKAGHQVKRASLDISFSNGTNKPGKDPNMIDLKMKFKKGDAPEGIQRIIENFTTNVIPKDN</sequence>
<dbReference type="Proteomes" id="UP001176883">
    <property type="component" value="Unassembled WGS sequence"/>
</dbReference>
<dbReference type="InterPro" id="IPR024510">
    <property type="entry name" value="DUF2589"/>
</dbReference>
<gene>
    <name evidence="1" type="ORF">Q4Q35_11890</name>
</gene>
<evidence type="ECO:0000313" key="2">
    <source>
        <dbReference type="Proteomes" id="UP001176883"/>
    </source>
</evidence>
<evidence type="ECO:0000313" key="1">
    <source>
        <dbReference type="EMBL" id="MDO5970508.1"/>
    </source>
</evidence>
<organism evidence="1 2">
    <name type="scientific">Flavivirga aquimarina</name>
    <dbReference type="NCBI Taxonomy" id="2027862"/>
    <lineage>
        <taxon>Bacteria</taxon>
        <taxon>Pseudomonadati</taxon>
        <taxon>Bacteroidota</taxon>
        <taxon>Flavobacteriia</taxon>
        <taxon>Flavobacteriales</taxon>
        <taxon>Flavobacteriaceae</taxon>
        <taxon>Flavivirga</taxon>
    </lineage>
</organism>
<accession>A0ABT8WBS5</accession>